<evidence type="ECO:0000256" key="1">
    <source>
        <dbReference type="SAM" id="MobiDB-lite"/>
    </source>
</evidence>
<dbReference type="STRING" id="13333.W1NJY4"/>
<gene>
    <name evidence="2" type="ORF">AMTR_s00279p00016520</name>
</gene>
<organism evidence="2 3">
    <name type="scientific">Amborella trichopoda</name>
    <dbReference type="NCBI Taxonomy" id="13333"/>
    <lineage>
        <taxon>Eukaryota</taxon>
        <taxon>Viridiplantae</taxon>
        <taxon>Streptophyta</taxon>
        <taxon>Embryophyta</taxon>
        <taxon>Tracheophyta</taxon>
        <taxon>Spermatophyta</taxon>
        <taxon>Magnoliopsida</taxon>
        <taxon>Amborellales</taxon>
        <taxon>Amborellaceae</taxon>
        <taxon>Amborella</taxon>
    </lineage>
</organism>
<dbReference type="EMBL" id="KI397476">
    <property type="protein sequence ID" value="ERM95495.1"/>
    <property type="molecule type" value="Genomic_DNA"/>
</dbReference>
<name>W1NJY4_AMBTC</name>
<accession>W1NJY4</accession>
<protein>
    <submittedName>
        <fullName evidence="2">Uncharacterized protein</fullName>
    </submittedName>
</protein>
<proteinExistence type="predicted"/>
<evidence type="ECO:0000313" key="2">
    <source>
        <dbReference type="EMBL" id="ERM95495.1"/>
    </source>
</evidence>
<dbReference type="HOGENOM" id="CLU_2389180_0_0_1"/>
<evidence type="ECO:0000313" key="3">
    <source>
        <dbReference type="Proteomes" id="UP000017836"/>
    </source>
</evidence>
<reference evidence="3" key="1">
    <citation type="journal article" date="2013" name="Science">
        <title>The Amborella genome and the evolution of flowering plants.</title>
        <authorList>
            <consortium name="Amborella Genome Project"/>
        </authorList>
    </citation>
    <scope>NUCLEOTIDE SEQUENCE [LARGE SCALE GENOMIC DNA]</scope>
</reference>
<feature type="compositionally biased region" description="Basic and acidic residues" evidence="1">
    <location>
        <begin position="40"/>
        <end position="50"/>
    </location>
</feature>
<dbReference type="Gramene" id="ERM95495">
    <property type="protein sequence ID" value="ERM95495"/>
    <property type="gene ID" value="AMTR_s00279p00016520"/>
</dbReference>
<sequence>MVSVLDLNDELTPLLDESRDEYIECSLESGNEAMGWSSERGGDKNGKERSNGNGDSQNWAVRPTREGLAVESRTGLRRKQVGNQMKRHMAAIAL</sequence>
<dbReference type="Proteomes" id="UP000017836">
    <property type="component" value="Unassembled WGS sequence"/>
</dbReference>
<feature type="region of interest" description="Disordered" evidence="1">
    <location>
        <begin position="29"/>
        <end position="73"/>
    </location>
</feature>
<dbReference type="AlphaFoldDB" id="W1NJY4"/>
<keyword evidence="3" id="KW-1185">Reference proteome</keyword>